<dbReference type="OrthoDB" id="14612at2759"/>
<evidence type="ECO:0000313" key="1">
    <source>
        <dbReference type="EMBL" id="RHZ65037.1"/>
    </source>
</evidence>
<keyword evidence="2" id="KW-1185">Reference proteome</keyword>
<dbReference type="STRING" id="1348612.A0A397HQ31"/>
<reference evidence="1 2" key="1">
    <citation type="submission" date="2018-08" db="EMBL/GenBank/DDBJ databases">
        <title>Genome and evolution of the arbuscular mycorrhizal fungus Diversispora epigaea (formerly Glomus versiforme) and its bacterial endosymbionts.</title>
        <authorList>
            <person name="Sun X."/>
            <person name="Fei Z."/>
            <person name="Harrison M."/>
        </authorList>
    </citation>
    <scope>NUCLEOTIDE SEQUENCE [LARGE SCALE GENOMIC DNA]</scope>
    <source>
        <strain evidence="1 2">IT104</strain>
    </source>
</reference>
<comment type="caution">
    <text evidence="1">The sequence shown here is derived from an EMBL/GenBank/DDBJ whole genome shotgun (WGS) entry which is preliminary data.</text>
</comment>
<name>A0A397HQ31_9GLOM</name>
<protein>
    <submittedName>
        <fullName evidence="1">Uncharacterized protein</fullName>
    </submittedName>
</protein>
<accession>A0A397HQ31</accession>
<dbReference type="EMBL" id="PQFF01000291">
    <property type="protein sequence ID" value="RHZ65037.1"/>
    <property type="molecule type" value="Genomic_DNA"/>
</dbReference>
<organism evidence="1 2">
    <name type="scientific">Diversispora epigaea</name>
    <dbReference type="NCBI Taxonomy" id="1348612"/>
    <lineage>
        <taxon>Eukaryota</taxon>
        <taxon>Fungi</taxon>
        <taxon>Fungi incertae sedis</taxon>
        <taxon>Mucoromycota</taxon>
        <taxon>Glomeromycotina</taxon>
        <taxon>Glomeromycetes</taxon>
        <taxon>Diversisporales</taxon>
        <taxon>Diversisporaceae</taxon>
        <taxon>Diversispora</taxon>
    </lineage>
</organism>
<dbReference type="AlphaFoldDB" id="A0A397HQ31"/>
<dbReference type="Proteomes" id="UP000266861">
    <property type="component" value="Unassembled WGS sequence"/>
</dbReference>
<sequence length="100" mass="11547">MFYLNGCKGQVSVLCSFRWWSFSSFRWKKSYLLLSGRSSGNSHLMIDGKTCLLEQENDPTQPSPSPGKLVRLLVESGDHINGDENVHAFNCYGRWYRTFY</sequence>
<evidence type="ECO:0000313" key="2">
    <source>
        <dbReference type="Proteomes" id="UP000266861"/>
    </source>
</evidence>
<proteinExistence type="predicted"/>
<gene>
    <name evidence="1" type="ORF">Glove_319g77</name>
</gene>